<accession>A0A4Z1EWY0</accession>
<keyword evidence="3" id="KW-1185">Reference proteome</keyword>
<dbReference type="AlphaFoldDB" id="A0A4Z1EWY0"/>
<sequence>MIIAIEQVMLHILKPADQYVPGFLIITCIQPENRKRVPDSDCDDSDCEVRSEIDERNHDFSDNGDSTEPQERPDINRYTQGSSAQDYRGSNESFDGGSYTEAVVALQDTASDVAMSRFHAEDPDSAHHNKYTVRDPSHEPLRYGMLKSSVNSYATIVEHRDDNTTIQPSIT</sequence>
<name>A0A4Z1EWY0_9HELO</name>
<protein>
    <submittedName>
        <fullName evidence="2">Uncharacterized protein</fullName>
    </submittedName>
</protein>
<organism evidence="2 3">
    <name type="scientific">Botrytis tulipae</name>
    <dbReference type="NCBI Taxonomy" id="87230"/>
    <lineage>
        <taxon>Eukaryota</taxon>
        <taxon>Fungi</taxon>
        <taxon>Dikarya</taxon>
        <taxon>Ascomycota</taxon>
        <taxon>Pezizomycotina</taxon>
        <taxon>Leotiomycetes</taxon>
        <taxon>Helotiales</taxon>
        <taxon>Sclerotiniaceae</taxon>
        <taxon>Botrytis</taxon>
    </lineage>
</organism>
<dbReference type="OrthoDB" id="3533395at2759"/>
<evidence type="ECO:0000313" key="2">
    <source>
        <dbReference type="EMBL" id="TGO16924.1"/>
    </source>
</evidence>
<feature type="compositionally biased region" description="Polar residues" evidence="1">
    <location>
        <begin position="77"/>
        <end position="93"/>
    </location>
</feature>
<dbReference type="EMBL" id="PQXH01000022">
    <property type="protein sequence ID" value="TGO16924.1"/>
    <property type="molecule type" value="Genomic_DNA"/>
</dbReference>
<comment type="caution">
    <text evidence="2">The sequence shown here is derived from an EMBL/GenBank/DDBJ whole genome shotgun (WGS) entry which is preliminary data.</text>
</comment>
<evidence type="ECO:0000313" key="3">
    <source>
        <dbReference type="Proteomes" id="UP000297777"/>
    </source>
</evidence>
<gene>
    <name evidence="2" type="ORF">BTUL_0022g00250</name>
</gene>
<evidence type="ECO:0000256" key="1">
    <source>
        <dbReference type="SAM" id="MobiDB-lite"/>
    </source>
</evidence>
<reference evidence="2 3" key="1">
    <citation type="submission" date="2017-12" db="EMBL/GenBank/DDBJ databases">
        <title>Comparative genomics of Botrytis spp.</title>
        <authorList>
            <person name="Valero-Jimenez C.A."/>
            <person name="Tapia P."/>
            <person name="Veloso J."/>
            <person name="Silva-Moreno E."/>
            <person name="Staats M."/>
            <person name="Valdes J.H."/>
            <person name="Van Kan J.A.L."/>
        </authorList>
    </citation>
    <scope>NUCLEOTIDE SEQUENCE [LARGE SCALE GENOMIC DNA]</scope>
    <source>
        <strain evidence="2 3">Bt9001</strain>
    </source>
</reference>
<feature type="region of interest" description="Disordered" evidence="1">
    <location>
        <begin position="53"/>
        <end position="95"/>
    </location>
</feature>
<dbReference type="Proteomes" id="UP000297777">
    <property type="component" value="Unassembled WGS sequence"/>
</dbReference>
<proteinExistence type="predicted"/>